<protein>
    <recommendedName>
        <fullName evidence="3">F-box domain-containing protein</fullName>
    </recommendedName>
</protein>
<sequence length="514" mass="57179">MYKQYQINGRGATEITDRMNSPEAFPLTCSRFCQLVYKRLNGTLASGSPAMESESAQGAVETAAVFEETYGALIDTLSQMPKLHTLRLSASQVNGIPWEAMQAILAIPQLRALHITGTLDRRLLHPLEVERRASLPPASPTSLECAPRPYSDYPGSSLAQRRLLGALLQQPSIQHALATLAIPDECLPSDVFCSAQFPRLRDVSLRGRRGVWALLAGELHNPRVTALAGIPNLIALELNFAAQETPGRQPIWPASSPCATLPWQRLRHLSVSYPDPEDEVYSHLPTTLRSLALRCWPRHYLHLPHDAEAMNWMGWSSPVLSASEMLRILRRCPSDRTDALEIEYVADDDNDEELLQFIPQAFPTPPPDYIARPEESDRRNASNTLMPLRSLRVLRVHLDFPDAPHPLSVNHFAGHSYRDRTLVDVASTFARALAPGSSLEVVALLLRRFTQNRFVAFRVVRSNDGAPFEVRPVDREVEEGCGVSLDDGDGPRYSSRGGLSGIFPGRELYAYICK</sequence>
<organism evidence="1 2">
    <name type="scientific">Dichomitus squalens (strain LYAD-421)</name>
    <name type="common">Western red white-rot fungus</name>
    <dbReference type="NCBI Taxonomy" id="732165"/>
    <lineage>
        <taxon>Eukaryota</taxon>
        <taxon>Fungi</taxon>
        <taxon>Dikarya</taxon>
        <taxon>Basidiomycota</taxon>
        <taxon>Agaricomycotina</taxon>
        <taxon>Agaricomycetes</taxon>
        <taxon>Polyporales</taxon>
        <taxon>Polyporaceae</taxon>
        <taxon>Dichomitus</taxon>
    </lineage>
</organism>
<accession>R7SJP9</accession>
<dbReference type="OrthoDB" id="2740834at2759"/>
<name>R7SJP9_DICSQ</name>
<gene>
    <name evidence="1" type="ORF">DICSQDRAFT_130284</name>
</gene>
<evidence type="ECO:0000313" key="1">
    <source>
        <dbReference type="EMBL" id="EJF56088.1"/>
    </source>
</evidence>
<dbReference type="RefSeq" id="XP_007371179.1">
    <property type="nucleotide sequence ID" value="XM_007371117.1"/>
</dbReference>
<dbReference type="KEGG" id="dsq:DICSQDRAFT_130284"/>
<reference evidence="1 2" key="1">
    <citation type="journal article" date="2012" name="Science">
        <title>The Paleozoic origin of enzymatic lignin decomposition reconstructed from 31 fungal genomes.</title>
        <authorList>
            <person name="Floudas D."/>
            <person name="Binder M."/>
            <person name="Riley R."/>
            <person name="Barry K."/>
            <person name="Blanchette R.A."/>
            <person name="Henrissat B."/>
            <person name="Martinez A.T."/>
            <person name="Otillar R."/>
            <person name="Spatafora J.W."/>
            <person name="Yadav J.S."/>
            <person name="Aerts A."/>
            <person name="Benoit I."/>
            <person name="Boyd A."/>
            <person name="Carlson A."/>
            <person name="Copeland A."/>
            <person name="Coutinho P.M."/>
            <person name="de Vries R.P."/>
            <person name="Ferreira P."/>
            <person name="Findley K."/>
            <person name="Foster B."/>
            <person name="Gaskell J."/>
            <person name="Glotzer D."/>
            <person name="Gorecki P."/>
            <person name="Heitman J."/>
            <person name="Hesse C."/>
            <person name="Hori C."/>
            <person name="Igarashi K."/>
            <person name="Jurgens J.A."/>
            <person name="Kallen N."/>
            <person name="Kersten P."/>
            <person name="Kohler A."/>
            <person name="Kuees U."/>
            <person name="Kumar T.K.A."/>
            <person name="Kuo A."/>
            <person name="LaButti K."/>
            <person name="Larrondo L.F."/>
            <person name="Lindquist E."/>
            <person name="Ling A."/>
            <person name="Lombard V."/>
            <person name="Lucas S."/>
            <person name="Lundell T."/>
            <person name="Martin R."/>
            <person name="McLaughlin D.J."/>
            <person name="Morgenstern I."/>
            <person name="Morin E."/>
            <person name="Murat C."/>
            <person name="Nagy L.G."/>
            <person name="Nolan M."/>
            <person name="Ohm R.A."/>
            <person name="Patyshakuliyeva A."/>
            <person name="Rokas A."/>
            <person name="Ruiz-Duenas F.J."/>
            <person name="Sabat G."/>
            <person name="Salamov A."/>
            <person name="Samejima M."/>
            <person name="Schmutz J."/>
            <person name="Slot J.C."/>
            <person name="St John F."/>
            <person name="Stenlid J."/>
            <person name="Sun H."/>
            <person name="Sun S."/>
            <person name="Syed K."/>
            <person name="Tsang A."/>
            <person name="Wiebenga A."/>
            <person name="Young D."/>
            <person name="Pisabarro A."/>
            <person name="Eastwood D.C."/>
            <person name="Martin F."/>
            <person name="Cullen D."/>
            <person name="Grigoriev I.V."/>
            <person name="Hibbett D.S."/>
        </authorList>
    </citation>
    <scope>NUCLEOTIDE SEQUENCE [LARGE SCALE GENOMIC DNA]</scope>
    <source>
        <strain evidence="1 2">LYAD-421 SS1</strain>
    </source>
</reference>
<dbReference type="OMA" id="SIRESCM"/>
<dbReference type="HOGENOM" id="CLU_529985_0_0_1"/>
<dbReference type="EMBL" id="JH719485">
    <property type="protein sequence ID" value="EJF56088.1"/>
    <property type="molecule type" value="Genomic_DNA"/>
</dbReference>
<proteinExistence type="predicted"/>
<evidence type="ECO:0000313" key="2">
    <source>
        <dbReference type="Proteomes" id="UP000053319"/>
    </source>
</evidence>
<dbReference type="AlphaFoldDB" id="R7SJP9"/>
<dbReference type="GeneID" id="18834618"/>
<dbReference type="Proteomes" id="UP000053319">
    <property type="component" value="Unassembled WGS sequence"/>
</dbReference>
<dbReference type="SUPFAM" id="SSF52047">
    <property type="entry name" value="RNI-like"/>
    <property type="match status" value="1"/>
</dbReference>
<evidence type="ECO:0008006" key="3">
    <source>
        <dbReference type="Google" id="ProtNLM"/>
    </source>
</evidence>